<organism evidence="1 2">
    <name type="scientific">Clostridium acetobutylicum (strain ATCC 824 / DSM 792 / JCM 1419 / IAM 19013 / LMG 5710 / NBRC 13948 / NRRL B-527 / VKM B-1787 / 2291 / W)</name>
    <dbReference type="NCBI Taxonomy" id="272562"/>
    <lineage>
        <taxon>Bacteria</taxon>
        <taxon>Bacillati</taxon>
        <taxon>Bacillota</taxon>
        <taxon>Clostridia</taxon>
        <taxon>Eubacteriales</taxon>
        <taxon>Clostridiaceae</taxon>
        <taxon>Clostridium</taxon>
    </lineage>
</organism>
<gene>
    <name evidence="1" type="ordered locus">CA_C1928</name>
</gene>
<dbReference type="HOGENOM" id="CLU_2463537_0_0_9"/>
<name>Q97HT0_CLOAB</name>
<dbReference type="PATRIC" id="fig|272562.8.peg.2131"/>
<dbReference type="eggNOG" id="ENOG502ZFP1">
    <property type="taxonomic scope" value="Bacteria"/>
</dbReference>
<protein>
    <submittedName>
        <fullName evidence="1">Uncharacterized protein</fullName>
    </submittedName>
</protein>
<dbReference type="AlphaFoldDB" id="Q97HT0"/>
<sequence>MKIKAIEGNKLPKPCPICNGKAKLNFIESEYKYFCSNIGTHISCGDWKSTEKAATADWDRRVEEYKLGREKPKEIKGQITMEEVLKNV</sequence>
<dbReference type="EMBL" id="AE001437">
    <property type="protein sequence ID" value="AAK79890.1"/>
    <property type="molecule type" value="Genomic_DNA"/>
</dbReference>
<proteinExistence type="predicted"/>
<evidence type="ECO:0000313" key="2">
    <source>
        <dbReference type="Proteomes" id="UP000000814"/>
    </source>
</evidence>
<dbReference type="Proteomes" id="UP000000814">
    <property type="component" value="Chromosome"/>
</dbReference>
<dbReference type="OrthoDB" id="8778022at2"/>
<accession>Q97HT0</accession>
<evidence type="ECO:0000313" key="1">
    <source>
        <dbReference type="EMBL" id="AAK79890.1"/>
    </source>
</evidence>
<dbReference type="GeneID" id="44998417"/>
<keyword evidence="2" id="KW-1185">Reference proteome</keyword>
<reference evidence="1 2" key="1">
    <citation type="journal article" date="2001" name="J. Bacteriol.">
        <title>Genome sequence and comparative analysis of the solvent-producing bacterium Clostridium acetobutylicum.</title>
        <authorList>
            <person name="Nolling J."/>
            <person name="Breton G."/>
            <person name="Omelchenko M.V."/>
            <person name="Makarova K.S."/>
            <person name="Zeng Q."/>
            <person name="Gibson R."/>
            <person name="Lee H.M."/>
            <person name="Dubois J."/>
            <person name="Qiu D."/>
            <person name="Hitti J."/>
            <person name="Wolf Y.I."/>
            <person name="Tatusov R.L."/>
            <person name="Sabathe F."/>
            <person name="Doucette-Stamm L."/>
            <person name="Soucaille P."/>
            <person name="Daly M.J."/>
            <person name="Bennett G.N."/>
            <person name="Koonin E.V."/>
            <person name="Smith D.R."/>
        </authorList>
    </citation>
    <scope>NUCLEOTIDE SEQUENCE [LARGE SCALE GENOMIC DNA]</scope>
    <source>
        <strain evidence="2">ATCC 824 / DSM 792 / JCM 1419 / LMG 5710 / VKM B-1787</strain>
    </source>
</reference>
<dbReference type="STRING" id="272562.CA_C1928"/>
<dbReference type="PIR" id="G97137">
    <property type="entry name" value="G97137"/>
</dbReference>
<dbReference type="KEGG" id="cac:CA_C1928"/>
<dbReference type="RefSeq" id="WP_010965231.1">
    <property type="nucleotide sequence ID" value="NC_003030.1"/>
</dbReference>